<evidence type="ECO:0000256" key="19">
    <source>
        <dbReference type="SAM" id="Phobius"/>
    </source>
</evidence>
<comment type="similarity">
    <text evidence="5 18">Belongs to the CDS family.</text>
</comment>
<evidence type="ECO:0000256" key="10">
    <source>
        <dbReference type="ARBA" id="ARBA00022679"/>
    </source>
</evidence>
<evidence type="ECO:0000256" key="1">
    <source>
        <dbReference type="ARBA" id="ARBA00001698"/>
    </source>
</evidence>
<feature type="transmembrane region" description="Helical" evidence="19">
    <location>
        <begin position="110"/>
        <end position="134"/>
    </location>
</feature>
<organism evidence="20 21">
    <name type="scientific">Solemya velesiana gill symbiont</name>
    <dbReference type="NCBI Taxonomy" id="1918948"/>
    <lineage>
        <taxon>Bacteria</taxon>
        <taxon>Pseudomonadati</taxon>
        <taxon>Pseudomonadota</taxon>
        <taxon>Gammaproteobacteria</taxon>
        <taxon>sulfur-oxidizing symbionts</taxon>
    </lineage>
</organism>
<sequence length="272" mass="29085">MLIQRLITALILIPLVIAGVLYLPITILAAVFALIVLLGAREWTALAGIRNFSGKLLFFAVVTAGIAGAYWLIQRPELALYMFVASVVWWVIVTVLLYRYRPQQAIFGGSLFKAFLGLIVLVPAWAALVAIHGYGEKGPVLLLFSMTLSWVADSGAYFAGSRWGKVKLAPAISPGKTREGVYGALAGAALWGLLLAWYAPELGSVLVLVLFCLLVCIISVVGDLFESLLKRQAGMKDSGRLLPGHGGVLDRMDSLTAVAPVFVSGLMLLGGV</sequence>
<evidence type="ECO:0000256" key="4">
    <source>
        <dbReference type="ARBA" id="ARBA00005189"/>
    </source>
</evidence>
<feature type="transmembrane region" description="Helical" evidence="19">
    <location>
        <begin position="6"/>
        <end position="35"/>
    </location>
</feature>
<comment type="pathway">
    <text evidence="4">Lipid metabolism.</text>
</comment>
<comment type="pathway">
    <text evidence="3 18">Phospholipid metabolism; CDP-diacylglycerol biosynthesis; CDP-diacylglycerol from sn-glycerol 3-phosphate: step 3/3.</text>
</comment>
<dbReference type="RefSeq" id="WP_078486229.1">
    <property type="nucleotide sequence ID" value="NZ_MPRJ01000018.1"/>
</dbReference>
<evidence type="ECO:0000256" key="12">
    <source>
        <dbReference type="ARBA" id="ARBA00022695"/>
    </source>
</evidence>
<comment type="catalytic activity">
    <reaction evidence="1 18">
        <text>a 1,2-diacyl-sn-glycero-3-phosphate + CTP + H(+) = a CDP-1,2-diacyl-sn-glycerol + diphosphate</text>
        <dbReference type="Rhea" id="RHEA:16229"/>
        <dbReference type="ChEBI" id="CHEBI:15378"/>
        <dbReference type="ChEBI" id="CHEBI:33019"/>
        <dbReference type="ChEBI" id="CHEBI:37563"/>
        <dbReference type="ChEBI" id="CHEBI:58332"/>
        <dbReference type="ChEBI" id="CHEBI:58608"/>
        <dbReference type="EC" id="2.7.7.41"/>
    </reaction>
</comment>
<dbReference type="OrthoDB" id="9799199at2"/>
<keyword evidence="8" id="KW-1003">Cell membrane</keyword>
<keyword evidence="16" id="KW-0594">Phospholipid biosynthesis</keyword>
<feature type="transmembrane region" description="Helical" evidence="19">
    <location>
        <begin position="205"/>
        <end position="225"/>
    </location>
</feature>
<name>A0A1T2KW43_9GAMM</name>
<keyword evidence="17" id="KW-1208">Phospholipid metabolism</keyword>
<feature type="transmembrane region" description="Helical" evidence="19">
    <location>
        <begin position="56"/>
        <end position="73"/>
    </location>
</feature>
<dbReference type="PANTHER" id="PTHR46382:SF1">
    <property type="entry name" value="PHOSPHATIDATE CYTIDYLYLTRANSFERASE"/>
    <property type="match status" value="1"/>
</dbReference>
<reference evidence="20 21" key="1">
    <citation type="submission" date="2016-11" db="EMBL/GenBank/DDBJ databases">
        <title>Mixed transmission modes and dynamic genome evolution in an obligate animal-bacterial symbiosis.</title>
        <authorList>
            <person name="Russell S.L."/>
            <person name="Corbett-Detig R.B."/>
            <person name="Cavanaugh C.M."/>
        </authorList>
    </citation>
    <scope>NUCLEOTIDE SEQUENCE [LARGE SCALE GENOMIC DNA]</scope>
    <source>
        <strain evidence="20">Se-Cadez</strain>
    </source>
</reference>
<evidence type="ECO:0000256" key="14">
    <source>
        <dbReference type="ARBA" id="ARBA00023098"/>
    </source>
</evidence>
<dbReference type="PROSITE" id="PS01315">
    <property type="entry name" value="CDS"/>
    <property type="match status" value="1"/>
</dbReference>
<dbReference type="GO" id="GO:0004605">
    <property type="term" value="F:phosphatidate cytidylyltransferase activity"/>
    <property type="evidence" value="ECO:0007669"/>
    <property type="project" value="UniProtKB-EC"/>
</dbReference>
<protein>
    <recommendedName>
        <fullName evidence="7 18">Phosphatidate cytidylyltransferase</fullName>
        <ecNumber evidence="6 18">2.7.7.41</ecNumber>
    </recommendedName>
</protein>
<evidence type="ECO:0000256" key="7">
    <source>
        <dbReference type="ARBA" id="ARBA00019373"/>
    </source>
</evidence>
<evidence type="ECO:0000313" key="20">
    <source>
        <dbReference type="EMBL" id="OOZ37078.1"/>
    </source>
</evidence>
<keyword evidence="9" id="KW-0444">Lipid biosynthesis</keyword>
<feature type="transmembrane region" description="Helical" evidence="19">
    <location>
        <begin position="79"/>
        <end position="98"/>
    </location>
</feature>
<dbReference type="InterPro" id="IPR000374">
    <property type="entry name" value="PC_trans"/>
</dbReference>
<proteinExistence type="inferred from homology"/>
<dbReference type="GO" id="GO:0016024">
    <property type="term" value="P:CDP-diacylglycerol biosynthetic process"/>
    <property type="evidence" value="ECO:0007669"/>
    <property type="project" value="UniProtKB-UniPathway"/>
</dbReference>
<evidence type="ECO:0000256" key="11">
    <source>
        <dbReference type="ARBA" id="ARBA00022692"/>
    </source>
</evidence>
<evidence type="ECO:0000256" key="18">
    <source>
        <dbReference type="RuleBase" id="RU003938"/>
    </source>
</evidence>
<dbReference type="AlphaFoldDB" id="A0A1T2KW43"/>
<dbReference type="EMBL" id="MPRJ01000018">
    <property type="protein sequence ID" value="OOZ37078.1"/>
    <property type="molecule type" value="Genomic_DNA"/>
</dbReference>
<dbReference type="Proteomes" id="UP000190896">
    <property type="component" value="Unassembled WGS sequence"/>
</dbReference>
<evidence type="ECO:0000256" key="3">
    <source>
        <dbReference type="ARBA" id="ARBA00005119"/>
    </source>
</evidence>
<keyword evidence="21" id="KW-1185">Reference proteome</keyword>
<evidence type="ECO:0000256" key="2">
    <source>
        <dbReference type="ARBA" id="ARBA00004651"/>
    </source>
</evidence>
<evidence type="ECO:0000256" key="17">
    <source>
        <dbReference type="ARBA" id="ARBA00023264"/>
    </source>
</evidence>
<evidence type="ECO:0000313" key="21">
    <source>
        <dbReference type="Proteomes" id="UP000190896"/>
    </source>
</evidence>
<evidence type="ECO:0000256" key="9">
    <source>
        <dbReference type="ARBA" id="ARBA00022516"/>
    </source>
</evidence>
<feature type="transmembrane region" description="Helical" evidence="19">
    <location>
        <begin position="140"/>
        <end position="159"/>
    </location>
</feature>
<evidence type="ECO:0000256" key="8">
    <source>
        <dbReference type="ARBA" id="ARBA00022475"/>
    </source>
</evidence>
<accession>A0A1T2KW43</accession>
<dbReference type="PANTHER" id="PTHR46382">
    <property type="entry name" value="PHOSPHATIDATE CYTIDYLYLTRANSFERASE"/>
    <property type="match status" value="1"/>
</dbReference>
<comment type="caution">
    <text evidence="20">The sequence shown here is derived from an EMBL/GenBank/DDBJ whole genome shotgun (WGS) entry which is preliminary data.</text>
</comment>
<keyword evidence="10 18" id="KW-0808">Transferase</keyword>
<keyword evidence="15 19" id="KW-0472">Membrane</keyword>
<gene>
    <name evidence="20" type="ORF">BOW51_04005</name>
</gene>
<evidence type="ECO:0000256" key="5">
    <source>
        <dbReference type="ARBA" id="ARBA00010185"/>
    </source>
</evidence>
<dbReference type="UniPathway" id="UPA00557">
    <property type="reaction ID" value="UER00614"/>
</dbReference>
<comment type="subcellular location">
    <subcellularLocation>
        <location evidence="2">Cell membrane</location>
        <topology evidence="2">Multi-pass membrane protein</topology>
    </subcellularLocation>
</comment>
<keyword evidence="11 18" id="KW-0812">Transmembrane</keyword>
<keyword evidence="12 18" id="KW-0548">Nucleotidyltransferase</keyword>
<keyword evidence="14" id="KW-0443">Lipid metabolism</keyword>
<dbReference type="EC" id="2.7.7.41" evidence="6 18"/>
<keyword evidence="13 19" id="KW-1133">Transmembrane helix</keyword>
<evidence type="ECO:0000256" key="16">
    <source>
        <dbReference type="ARBA" id="ARBA00023209"/>
    </source>
</evidence>
<dbReference type="GO" id="GO:0005886">
    <property type="term" value="C:plasma membrane"/>
    <property type="evidence" value="ECO:0007669"/>
    <property type="project" value="UniProtKB-SubCell"/>
</dbReference>
<feature type="transmembrane region" description="Helical" evidence="19">
    <location>
        <begin position="180"/>
        <end position="199"/>
    </location>
</feature>
<dbReference type="Pfam" id="PF01148">
    <property type="entry name" value="CTP_transf_1"/>
    <property type="match status" value="1"/>
</dbReference>
<evidence type="ECO:0000256" key="13">
    <source>
        <dbReference type="ARBA" id="ARBA00022989"/>
    </source>
</evidence>
<evidence type="ECO:0000256" key="15">
    <source>
        <dbReference type="ARBA" id="ARBA00023136"/>
    </source>
</evidence>
<evidence type="ECO:0000256" key="6">
    <source>
        <dbReference type="ARBA" id="ARBA00012487"/>
    </source>
</evidence>